<accession>A0A0F9AZ44</accession>
<feature type="non-terminal residue" evidence="1">
    <location>
        <position position="1"/>
    </location>
</feature>
<dbReference type="EMBL" id="LAZR01043569">
    <property type="protein sequence ID" value="KKL06767.1"/>
    <property type="molecule type" value="Genomic_DNA"/>
</dbReference>
<proteinExistence type="predicted"/>
<reference evidence="1" key="1">
    <citation type="journal article" date="2015" name="Nature">
        <title>Complex archaea that bridge the gap between prokaryotes and eukaryotes.</title>
        <authorList>
            <person name="Spang A."/>
            <person name="Saw J.H."/>
            <person name="Jorgensen S.L."/>
            <person name="Zaremba-Niedzwiedzka K."/>
            <person name="Martijn J."/>
            <person name="Lind A.E."/>
            <person name="van Eijk R."/>
            <person name="Schleper C."/>
            <person name="Guy L."/>
            <person name="Ettema T.J."/>
        </authorList>
    </citation>
    <scope>NUCLEOTIDE SEQUENCE</scope>
</reference>
<name>A0A0F9AZ44_9ZZZZ</name>
<evidence type="ECO:0000313" key="1">
    <source>
        <dbReference type="EMBL" id="KKL06767.1"/>
    </source>
</evidence>
<comment type="caution">
    <text evidence="1">The sequence shown here is derived from an EMBL/GenBank/DDBJ whole genome shotgun (WGS) entry which is preliminary data.</text>
</comment>
<sequence length="104" mass="11772">DYLSFSSPNVVFILKCSEELISKILKYERAIEYKVVAQISSVRKTIFSIEASPINNEEAELSLDISDTFIARGQCIDLLPTGMEGFSVLLEGMYDQKDKEKIKE</sequence>
<gene>
    <name evidence="1" type="ORF">LCGC14_2592770</name>
</gene>
<dbReference type="AlphaFoldDB" id="A0A0F9AZ44"/>
<protein>
    <submittedName>
        <fullName evidence="1">Uncharacterized protein</fullName>
    </submittedName>
</protein>
<organism evidence="1">
    <name type="scientific">marine sediment metagenome</name>
    <dbReference type="NCBI Taxonomy" id="412755"/>
    <lineage>
        <taxon>unclassified sequences</taxon>
        <taxon>metagenomes</taxon>
        <taxon>ecological metagenomes</taxon>
    </lineage>
</organism>